<dbReference type="InterPro" id="IPR001810">
    <property type="entry name" value="F-box_dom"/>
</dbReference>
<keyword evidence="4" id="KW-1185">Reference proteome</keyword>
<feature type="region of interest" description="Disordered" evidence="1">
    <location>
        <begin position="1"/>
        <end position="70"/>
    </location>
</feature>
<accession>A0A3L6SXB6</accession>
<dbReference type="OrthoDB" id="1924677at2759"/>
<dbReference type="Proteomes" id="UP000275267">
    <property type="component" value="Unassembled WGS sequence"/>
</dbReference>
<dbReference type="Pfam" id="PF00646">
    <property type="entry name" value="F-box"/>
    <property type="match status" value="1"/>
</dbReference>
<sequence>MGCNGVDGISSRVRGATPYNGRRATAATSPRRAHPTAGRPRGDGSGGGEGGAAAAAAPAAAAQEEGEEMEISGGGIDALCHDALVDIFVRLPSESVLRCRALCKSWRRITTDCSFLAAHAARSPREMM</sequence>
<comment type="caution">
    <text evidence="3">The sequence shown here is derived from an EMBL/GenBank/DDBJ whole genome shotgun (WGS) entry which is preliminary data.</text>
</comment>
<evidence type="ECO:0000259" key="2">
    <source>
        <dbReference type="SMART" id="SM00256"/>
    </source>
</evidence>
<feature type="domain" description="F-box" evidence="2">
    <location>
        <begin position="79"/>
        <end position="119"/>
    </location>
</feature>
<protein>
    <recommendedName>
        <fullName evidence="2">F-box domain-containing protein</fullName>
    </recommendedName>
</protein>
<dbReference type="SMART" id="SM00256">
    <property type="entry name" value="FBOX"/>
    <property type="match status" value="1"/>
</dbReference>
<organism evidence="3 4">
    <name type="scientific">Panicum miliaceum</name>
    <name type="common">Proso millet</name>
    <name type="synonym">Broomcorn millet</name>
    <dbReference type="NCBI Taxonomy" id="4540"/>
    <lineage>
        <taxon>Eukaryota</taxon>
        <taxon>Viridiplantae</taxon>
        <taxon>Streptophyta</taxon>
        <taxon>Embryophyta</taxon>
        <taxon>Tracheophyta</taxon>
        <taxon>Spermatophyta</taxon>
        <taxon>Magnoliopsida</taxon>
        <taxon>Liliopsida</taxon>
        <taxon>Poales</taxon>
        <taxon>Poaceae</taxon>
        <taxon>PACMAD clade</taxon>
        <taxon>Panicoideae</taxon>
        <taxon>Panicodae</taxon>
        <taxon>Paniceae</taxon>
        <taxon>Panicinae</taxon>
        <taxon>Panicum</taxon>
        <taxon>Panicum sect. Panicum</taxon>
    </lineage>
</organism>
<dbReference type="InterPro" id="IPR036047">
    <property type="entry name" value="F-box-like_dom_sf"/>
</dbReference>
<dbReference type="EMBL" id="PQIB02000003">
    <property type="protein sequence ID" value="RLN28185.1"/>
    <property type="molecule type" value="Genomic_DNA"/>
</dbReference>
<dbReference type="AlphaFoldDB" id="A0A3L6SXB6"/>
<evidence type="ECO:0000256" key="1">
    <source>
        <dbReference type="SAM" id="MobiDB-lite"/>
    </source>
</evidence>
<evidence type="ECO:0000313" key="3">
    <source>
        <dbReference type="EMBL" id="RLN28185.1"/>
    </source>
</evidence>
<proteinExistence type="predicted"/>
<dbReference type="Gene3D" id="1.20.1280.50">
    <property type="match status" value="1"/>
</dbReference>
<reference evidence="4" key="1">
    <citation type="journal article" date="2019" name="Nat. Commun.">
        <title>The genome of broomcorn millet.</title>
        <authorList>
            <person name="Zou C."/>
            <person name="Miki D."/>
            <person name="Li D."/>
            <person name="Tang Q."/>
            <person name="Xiao L."/>
            <person name="Rajput S."/>
            <person name="Deng P."/>
            <person name="Jia W."/>
            <person name="Huang R."/>
            <person name="Zhang M."/>
            <person name="Sun Y."/>
            <person name="Hu J."/>
            <person name="Fu X."/>
            <person name="Schnable P.S."/>
            <person name="Li F."/>
            <person name="Zhang H."/>
            <person name="Feng B."/>
            <person name="Zhu X."/>
            <person name="Liu R."/>
            <person name="Schnable J.C."/>
            <person name="Zhu J.-K."/>
            <person name="Zhang H."/>
        </authorList>
    </citation>
    <scope>NUCLEOTIDE SEQUENCE [LARGE SCALE GENOMIC DNA]</scope>
</reference>
<dbReference type="SUPFAM" id="SSF81383">
    <property type="entry name" value="F-box domain"/>
    <property type="match status" value="1"/>
</dbReference>
<feature type="compositionally biased region" description="Low complexity" evidence="1">
    <location>
        <begin position="52"/>
        <end position="63"/>
    </location>
</feature>
<name>A0A3L6SXB6_PANMI</name>
<evidence type="ECO:0000313" key="4">
    <source>
        <dbReference type="Proteomes" id="UP000275267"/>
    </source>
</evidence>
<feature type="compositionally biased region" description="Low complexity" evidence="1">
    <location>
        <begin position="22"/>
        <end position="39"/>
    </location>
</feature>
<gene>
    <name evidence="3" type="ORF">C2845_PM05G27630</name>
</gene>